<dbReference type="Pfam" id="PF11138">
    <property type="entry name" value="DUF2911"/>
    <property type="match status" value="1"/>
</dbReference>
<reference evidence="1 2" key="1">
    <citation type="submission" date="2020-08" db="EMBL/GenBank/DDBJ databases">
        <title>Genomic Encyclopedia of Type Strains, Phase IV (KMG-IV): sequencing the most valuable type-strain genomes for metagenomic binning, comparative biology and taxonomic classification.</title>
        <authorList>
            <person name="Goeker M."/>
        </authorList>
    </citation>
    <scope>NUCLEOTIDE SEQUENCE [LARGE SCALE GENOMIC DNA]</scope>
    <source>
        <strain evidence="1 2">DSM 26718</strain>
    </source>
</reference>
<dbReference type="InterPro" id="IPR021314">
    <property type="entry name" value="DUF2911"/>
</dbReference>
<gene>
    <name evidence="1" type="ORF">HNQ93_002516</name>
</gene>
<evidence type="ECO:0008006" key="3">
    <source>
        <dbReference type="Google" id="ProtNLM"/>
    </source>
</evidence>
<sequence length="180" mass="19661">MPHVYPPARLCFLLTLLLLVVVAACTREKNPDEKPARPSPPAVVTGGRGAATFTIRYSQPSAKGRKIFGGLVPYGQVWRTGANEATTFSVNQNVTVQGRPLPAGTYALFTIPGAQQWTVIFNRTPNQWGAYEYQEADDVLRVKATPAATPQTLEQFLITADQAGRVTLAWENTQVSFVVK</sequence>
<dbReference type="AlphaFoldDB" id="A0A7W9T129"/>
<dbReference type="RefSeq" id="WP_183403887.1">
    <property type="nucleotide sequence ID" value="NZ_JACHGG010000003.1"/>
</dbReference>
<accession>A0A7W9T129</accession>
<proteinExistence type="predicted"/>
<keyword evidence="2" id="KW-1185">Reference proteome</keyword>
<evidence type="ECO:0000313" key="2">
    <source>
        <dbReference type="Proteomes" id="UP000532746"/>
    </source>
</evidence>
<comment type="caution">
    <text evidence="1">The sequence shown here is derived from an EMBL/GenBank/DDBJ whole genome shotgun (WGS) entry which is preliminary data.</text>
</comment>
<dbReference type="EMBL" id="JACHGG010000003">
    <property type="protein sequence ID" value="MBB6059656.1"/>
    <property type="molecule type" value="Genomic_DNA"/>
</dbReference>
<name>A0A7W9T129_9BACT</name>
<evidence type="ECO:0000313" key="1">
    <source>
        <dbReference type="EMBL" id="MBB6059656.1"/>
    </source>
</evidence>
<protein>
    <recommendedName>
        <fullName evidence="3">DUF2911 domain-containing protein</fullName>
    </recommendedName>
</protein>
<organism evidence="1 2">
    <name type="scientific">Hymenobacter luteus</name>
    <dbReference type="NCBI Taxonomy" id="1411122"/>
    <lineage>
        <taxon>Bacteria</taxon>
        <taxon>Pseudomonadati</taxon>
        <taxon>Bacteroidota</taxon>
        <taxon>Cytophagia</taxon>
        <taxon>Cytophagales</taxon>
        <taxon>Hymenobacteraceae</taxon>
        <taxon>Hymenobacter</taxon>
    </lineage>
</organism>
<dbReference type="Proteomes" id="UP000532746">
    <property type="component" value="Unassembled WGS sequence"/>
</dbReference>